<reference evidence="2" key="1">
    <citation type="submission" date="2023-07" db="EMBL/GenBank/DDBJ databases">
        <title>Genome content predicts the carbon catabolic preferences of heterotrophic bacteria.</title>
        <authorList>
            <person name="Gralka M."/>
        </authorList>
    </citation>
    <scope>NUCLEOTIDE SEQUENCE</scope>
    <source>
        <strain evidence="2">4G09</strain>
    </source>
</reference>
<evidence type="ECO:0008006" key="4">
    <source>
        <dbReference type="Google" id="ProtNLM"/>
    </source>
</evidence>
<evidence type="ECO:0000313" key="3">
    <source>
        <dbReference type="Proteomes" id="UP001177212"/>
    </source>
</evidence>
<dbReference type="EMBL" id="JAUYVT010000005">
    <property type="protein sequence ID" value="MDP2564535.1"/>
    <property type="molecule type" value="Genomic_DNA"/>
</dbReference>
<dbReference type="RefSeq" id="WP_305471802.1">
    <property type="nucleotide sequence ID" value="NZ_JAUYVT010000005.1"/>
</dbReference>
<protein>
    <recommendedName>
        <fullName evidence="4">DUF58 domain-containing protein</fullName>
    </recommendedName>
</protein>
<dbReference type="Proteomes" id="UP001177212">
    <property type="component" value="Unassembled WGS sequence"/>
</dbReference>
<name>A0ABT9FCM1_9GAMM</name>
<accession>A0ABT9FCM1</accession>
<evidence type="ECO:0000313" key="2">
    <source>
        <dbReference type="EMBL" id="MDP2564535.1"/>
    </source>
</evidence>
<keyword evidence="3" id="KW-1185">Reference proteome</keyword>
<organism evidence="2 3">
    <name type="scientific">Pseudoalteromonas marina</name>
    <dbReference type="NCBI Taxonomy" id="267375"/>
    <lineage>
        <taxon>Bacteria</taxon>
        <taxon>Pseudomonadati</taxon>
        <taxon>Pseudomonadota</taxon>
        <taxon>Gammaproteobacteria</taxon>
        <taxon>Alteromonadales</taxon>
        <taxon>Pseudoalteromonadaceae</taxon>
        <taxon>Pseudoalteromonas</taxon>
    </lineage>
</organism>
<sequence>MPSKKSKRLSIFASLKRSVFDKFLKHKHQKNSITLEHNTIYVLPSSLGWYFIIVAILNFVMGINYQNNLILIMSYLMFVVIVLAVFMGYSNAKGLTVTFDKVLPSFSPQQPILKLNLHSNSICQSLSITYNNDLKASTHHDEISNKSISSSLPLPYETRGCYKLERIKIASNYPFGLVSVWSYLQVQTTTFVYPAHEYVLSDAHISSQDENTQNGMTKKSGTEEFDNLLIHQPEMGLSRISWKHFAKTKQLLVKDFVDFKATDALFDFNLMSGATEQRLSQLCYLVCEATEHNTPFMLKLPSKLISINTGQAHKQHCLECLSSFAGEKQ</sequence>
<proteinExistence type="predicted"/>
<keyword evidence="1" id="KW-0472">Membrane</keyword>
<dbReference type="PANTHER" id="PTHR34351">
    <property type="entry name" value="SLR1927 PROTEIN-RELATED"/>
    <property type="match status" value="1"/>
</dbReference>
<keyword evidence="1" id="KW-1133">Transmembrane helix</keyword>
<gene>
    <name evidence="2" type="ORF">Q8W34_07805</name>
</gene>
<comment type="caution">
    <text evidence="2">The sequence shown here is derived from an EMBL/GenBank/DDBJ whole genome shotgun (WGS) entry which is preliminary data.</text>
</comment>
<keyword evidence="1" id="KW-0812">Transmembrane</keyword>
<evidence type="ECO:0000256" key="1">
    <source>
        <dbReference type="SAM" id="Phobius"/>
    </source>
</evidence>
<feature type="transmembrane region" description="Helical" evidence="1">
    <location>
        <begin position="40"/>
        <end position="63"/>
    </location>
</feature>
<dbReference type="PANTHER" id="PTHR34351:SF1">
    <property type="entry name" value="SLR1927 PROTEIN"/>
    <property type="match status" value="1"/>
</dbReference>
<feature type="transmembrane region" description="Helical" evidence="1">
    <location>
        <begin position="69"/>
        <end position="89"/>
    </location>
</feature>